<name>A0A1Y6CCR5_9BACT</name>
<sequence length="135" mass="16105">MSEVYEIDHHRLSELYDLLHHHDLTFVKHATYQMFHLFGSPLHNFWTNENQAFGVYLCYFKLARKLAKAEFIAAIQKGHVPDEGIFSEDEKLLVLNEHHLRHQALRVREFLMDLAEEFDYEIWLIESGVQIPFVH</sequence>
<evidence type="ECO:0000313" key="1">
    <source>
        <dbReference type="EMBL" id="SMF56366.1"/>
    </source>
</evidence>
<dbReference type="Proteomes" id="UP000192907">
    <property type="component" value="Unassembled WGS sequence"/>
</dbReference>
<keyword evidence="2" id="KW-1185">Reference proteome</keyword>
<evidence type="ECO:0000313" key="2">
    <source>
        <dbReference type="Proteomes" id="UP000192907"/>
    </source>
</evidence>
<dbReference type="AlphaFoldDB" id="A0A1Y6CCR5"/>
<dbReference type="EMBL" id="FWZT01000018">
    <property type="protein sequence ID" value="SMF56366.1"/>
    <property type="molecule type" value="Genomic_DNA"/>
</dbReference>
<accession>A0A1Y6CCR5</accession>
<dbReference type="STRING" id="1513793.SAMN06296036_11820"/>
<dbReference type="RefSeq" id="WP_132322443.1">
    <property type="nucleotide sequence ID" value="NZ_FWZT01000018.1"/>
</dbReference>
<protein>
    <submittedName>
        <fullName evidence="1">Uncharacterized protein</fullName>
    </submittedName>
</protein>
<gene>
    <name evidence="1" type="ORF">SAMN06296036_11820</name>
</gene>
<reference evidence="2" key="1">
    <citation type="submission" date="2017-04" db="EMBL/GenBank/DDBJ databases">
        <authorList>
            <person name="Varghese N."/>
            <person name="Submissions S."/>
        </authorList>
    </citation>
    <scope>NUCLEOTIDE SEQUENCE [LARGE SCALE GENOMIC DNA]</scope>
    <source>
        <strain evidence="2">RKEM611</strain>
    </source>
</reference>
<organism evidence="1 2">
    <name type="scientific">Pseudobacteriovorax antillogorgiicola</name>
    <dbReference type="NCBI Taxonomy" id="1513793"/>
    <lineage>
        <taxon>Bacteria</taxon>
        <taxon>Pseudomonadati</taxon>
        <taxon>Bdellovibrionota</taxon>
        <taxon>Oligoflexia</taxon>
        <taxon>Oligoflexales</taxon>
        <taxon>Pseudobacteriovoracaceae</taxon>
        <taxon>Pseudobacteriovorax</taxon>
    </lineage>
</organism>
<proteinExistence type="predicted"/>